<accession>A0A3E4QUP3</accession>
<dbReference type="PANTHER" id="PTHR38459:SF1">
    <property type="entry name" value="PROPHAGE BACTOPRENOL-LINKED GLUCOSE TRANSLOCASE HOMOLOG"/>
    <property type="match status" value="1"/>
</dbReference>
<dbReference type="InterPro" id="IPR051401">
    <property type="entry name" value="GtrA_CellWall_Glycosyl"/>
</dbReference>
<dbReference type="GO" id="GO:0000271">
    <property type="term" value="P:polysaccharide biosynthetic process"/>
    <property type="evidence" value="ECO:0007669"/>
    <property type="project" value="InterPro"/>
</dbReference>
<reference evidence="8 9" key="1">
    <citation type="submission" date="2018-08" db="EMBL/GenBank/DDBJ databases">
        <title>A genome reference for cultivated species of the human gut microbiota.</title>
        <authorList>
            <person name="Zou Y."/>
            <person name="Xue W."/>
            <person name="Luo G."/>
        </authorList>
    </citation>
    <scope>NUCLEOTIDE SEQUENCE [LARGE SCALE GENOMIC DNA]</scope>
    <source>
        <strain evidence="8 9">TF08-14</strain>
    </source>
</reference>
<organism evidence="8 9">
    <name type="scientific">Collinsella tanakaei</name>
    <dbReference type="NCBI Taxonomy" id="626935"/>
    <lineage>
        <taxon>Bacteria</taxon>
        <taxon>Bacillati</taxon>
        <taxon>Actinomycetota</taxon>
        <taxon>Coriobacteriia</taxon>
        <taxon>Coriobacteriales</taxon>
        <taxon>Coriobacteriaceae</taxon>
        <taxon>Collinsella</taxon>
    </lineage>
</organism>
<feature type="transmembrane region" description="Helical" evidence="6">
    <location>
        <begin position="12"/>
        <end position="35"/>
    </location>
</feature>
<feature type="transmembrane region" description="Helical" evidence="6">
    <location>
        <begin position="105"/>
        <end position="124"/>
    </location>
</feature>
<keyword evidence="3 6" id="KW-0812">Transmembrane</keyword>
<evidence type="ECO:0000259" key="7">
    <source>
        <dbReference type="Pfam" id="PF04138"/>
    </source>
</evidence>
<evidence type="ECO:0000313" key="9">
    <source>
        <dbReference type="Proteomes" id="UP000260943"/>
    </source>
</evidence>
<dbReference type="RefSeq" id="WP_117679404.1">
    <property type="nucleotide sequence ID" value="NZ_CAJJKC010000002.1"/>
</dbReference>
<protein>
    <submittedName>
        <fullName evidence="8">GtrA family protein</fullName>
    </submittedName>
</protein>
<comment type="caution">
    <text evidence="8">The sequence shown here is derived from an EMBL/GenBank/DDBJ whole genome shotgun (WGS) entry which is preliminary data.</text>
</comment>
<gene>
    <name evidence="8" type="ORF">DXC81_04735</name>
</gene>
<comment type="subcellular location">
    <subcellularLocation>
        <location evidence="1">Membrane</location>
        <topology evidence="1">Multi-pass membrane protein</topology>
    </subcellularLocation>
</comment>
<dbReference type="Pfam" id="PF04138">
    <property type="entry name" value="GtrA_DPMS_TM"/>
    <property type="match status" value="1"/>
</dbReference>
<feature type="domain" description="GtrA/DPMS transmembrane" evidence="7">
    <location>
        <begin position="15"/>
        <end position="129"/>
    </location>
</feature>
<evidence type="ECO:0000256" key="1">
    <source>
        <dbReference type="ARBA" id="ARBA00004141"/>
    </source>
</evidence>
<evidence type="ECO:0000256" key="3">
    <source>
        <dbReference type="ARBA" id="ARBA00022692"/>
    </source>
</evidence>
<dbReference type="AlphaFoldDB" id="A0A3E4QUP3"/>
<feature type="transmembrane region" description="Helical" evidence="6">
    <location>
        <begin position="78"/>
        <end position="99"/>
    </location>
</feature>
<feature type="transmembrane region" description="Helical" evidence="6">
    <location>
        <begin position="47"/>
        <end position="66"/>
    </location>
</feature>
<keyword evidence="5 6" id="KW-0472">Membrane</keyword>
<evidence type="ECO:0000256" key="2">
    <source>
        <dbReference type="ARBA" id="ARBA00009399"/>
    </source>
</evidence>
<dbReference type="PANTHER" id="PTHR38459">
    <property type="entry name" value="PROPHAGE BACTOPRENOL-LINKED GLUCOSE TRANSLOCASE HOMOLOG"/>
    <property type="match status" value="1"/>
</dbReference>
<keyword evidence="4 6" id="KW-1133">Transmembrane helix</keyword>
<evidence type="ECO:0000256" key="4">
    <source>
        <dbReference type="ARBA" id="ARBA00022989"/>
    </source>
</evidence>
<evidence type="ECO:0000256" key="6">
    <source>
        <dbReference type="SAM" id="Phobius"/>
    </source>
</evidence>
<dbReference type="Proteomes" id="UP000260943">
    <property type="component" value="Unassembled WGS sequence"/>
</dbReference>
<sequence length="133" mass="15166">MRAALTQENTKQFGKFAIVGLTSLAVDYALLMFLVEACEADLFFSTTVSFIVSVIINYVLSMKYVFDHREGMSRKREFTIFAILSAVGLGLNDLYMFVGVTMLNIGYQAMKLISTFLVTWYNFFSRKKFLSNN</sequence>
<evidence type="ECO:0000256" key="5">
    <source>
        <dbReference type="ARBA" id="ARBA00023136"/>
    </source>
</evidence>
<dbReference type="GO" id="GO:0005886">
    <property type="term" value="C:plasma membrane"/>
    <property type="evidence" value="ECO:0007669"/>
    <property type="project" value="TreeGrafter"/>
</dbReference>
<dbReference type="EMBL" id="QSRJ01000004">
    <property type="protein sequence ID" value="RGL10777.1"/>
    <property type="molecule type" value="Genomic_DNA"/>
</dbReference>
<name>A0A3E4QUP3_9ACTN</name>
<proteinExistence type="inferred from homology"/>
<comment type="similarity">
    <text evidence="2">Belongs to the GtrA family.</text>
</comment>
<evidence type="ECO:0000313" key="8">
    <source>
        <dbReference type="EMBL" id="RGL10777.1"/>
    </source>
</evidence>
<dbReference type="InterPro" id="IPR007267">
    <property type="entry name" value="GtrA_DPMS_TM"/>
</dbReference>